<dbReference type="InterPro" id="IPR035901">
    <property type="entry name" value="GIY-YIG_endonuc_sf"/>
</dbReference>
<evidence type="ECO:0000313" key="2">
    <source>
        <dbReference type="Proteomes" id="UP000256304"/>
    </source>
</evidence>
<dbReference type="EMBL" id="QTTN01000001">
    <property type="protein sequence ID" value="REE94342.1"/>
    <property type="molecule type" value="Genomic_DNA"/>
</dbReference>
<accession>A0A3D9SEM6</accession>
<evidence type="ECO:0000313" key="1">
    <source>
        <dbReference type="EMBL" id="REE94342.1"/>
    </source>
</evidence>
<dbReference type="SUPFAM" id="SSF82771">
    <property type="entry name" value="GIY-YIG endonuclease"/>
    <property type="match status" value="1"/>
</dbReference>
<dbReference type="Proteomes" id="UP000256304">
    <property type="component" value="Unassembled WGS sequence"/>
</dbReference>
<proteinExistence type="predicted"/>
<dbReference type="RefSeq" id="WP_116187080.1">
    <property type="nucleotide sequence ID" value="NZ_QTTN01000001.1"/>
</dbReference>
<organism evidence="1 2">
    <name type="scientific">Paenibacillus taihuensis</name>
    <dbReference type="NCBI Taxonomy" id="1156355"/>
    <lineage>
        <taxon>Bacteria</taxon>
        <taxon>Bacillati</taxon>
        <taxon>Bacillota</taxon>
        <taxon>Bacilli</taxon>
        <taxon>Bacillales</taxon>
        <taxon>Paenibacillaceae</taxon>
        <taxon>Paenibacillus</taxon>
    </lineage>
</organism>
<protein>
    <recommendedName>
        <fullName evidence="3">GIY-YIG catalytic domain-containing protein</fullName>
    </recommendedName>
</protein>
<keyword evidence="2" id="KW-1185">Reference proteome</keyword>
<sequence length="120" mass="14334">MDKERRKELLEEYKEIKTYIGVVQITNTANGKVFIDSFPNLKNKWMTIKMQLDMGRFANAQLQKDWKEHGEAAFTFEELERKDASEVKDVRWETKQMKKPWLDQLQPYGDRGYNVLKDSQ</sequence>
<name>A0A3D9SEM6_9BACL</name>
<comment type="caution">
    <text evidence="1">The sequence shown here is derived from an EMBL/GenBank/DDBJ whole genome shotgun (WGS) entry which is preliminary data.</text>
</comment>
<reference evidence="1 2" key="1">
    <citation type="submission" date="2018-08" db="EMBL/GenBank/DDBJ databases">
        <title>Genomic Encyclopedia of Type Strains, Phase III (KMG-III): the genomes of soil and plant-associated and newly described type strains.</title>
        <authorList>
            <person name="Whitman W."/>
        </authorList>
    </citation>
    <scope>NUCLEOTIDE SEQUENCE [LARGE SCALE GENOMIC DNA]</scope>
    <source>
        <strain evidence="1 2">CGMCC 1.10966</strain>
    </source>
</reference>
<dbReference type="OrthoDB" id="9134286at2"/>
<gene>
    <name evidence="1" type="ORF">A8990_101135</name>
</gene>
<dbReference type="AlphaFoldDB" id="A0A3D9SEM6"/>
<evidence type="ECO:0008006" key="3">
    <source>
        <dbReference type="Google" id="ProtNLM"/>
    </source>
</evidence>
<dbReference type="Gene3D" id="3.40.1440.10">
    <property type="entry name" value="GIY-YIG endonuclease"/>
    <property type="match status" value="1"/>
</dbReference>
<dbReference type="CDD" id="cd10451">
    <property type="entry name" value="GIY-YIG_LuxR_like"/>
    <property type="match status" value="1"/>
</dbReference>